<name>A0ACA9RGG9_9GLOM</name>
<proteinExistence type="predicted"/>
<dbReference type="Proteomes" id="UP000789920">
    <property type="component" value="Unassembled WGS sequence"/>
</dbReference>
<protein>
    <submittedName>
        <fullName evidence="1">32486_t:CDS:1</fullName>
    </submittedName>
</protein>
<sequence>HLEVRDTIHNHNPSDNMLEYPVARQLTKQQIENVILMTIASSSSHEIVLVDKLQE</sequence>
<reference evidence="1" key="1">
    <citation type="submission" date="2021-06" db="EMBL/GenBank/DDBJ databases">
        <authorList>
            <person name="Kallberg Y."/>
            <person name="Tangrot J."/>
            <person name="Rosling A."/>
        </authorList>
    </citation>
    <scope>NUCLEOTIDE SEQUENCE</scope>
    <source>
        <strain evidence="1">MA461A</strain>
    </source>
</reference>
<comment type="caution">
    <text evidence="1">The sequence shown here is derived from an EMBL/GenBank/DDBJ whole genome shotgun (WGS) entry which is preliminary data.</text>
</comment>
<evidence type="ECO:0000313" key="1">
    <source>
        <dbReference type="EMBL" id="CAG8792608.1"/>
    </source>
</evidence>
<dbReference type="EMBL" id="CAJVQC010053243">
    <property type="protein sequence ID" value="CAG8792608.1"/>
    <property type="molecule type" value="Genomic_DNA"/>
</dbReference>
<keyword evidence="2" id="KW-1185">Reference proteome</keyword>
<organism evidence="1 2">
    <name type="scientific">Racocetra persica</name>
    <dbReference type="NCBI Taxonomy" id="160502"/>
    <lineage>
        <taxon>Eukaryota</taxon>
        <taxon>Fungi</taxon>
        <taxon>Fungi incertae sedis</taxon>
        <taxon>Mucoromycota</taxon>
        <taxon>Glomeromycotina</taxon>
        <taxon>Glomeromycetes</taxon>
        <taxon>Diversisporales</taxon>
        <taxon>Gigasporaceae</taxon>
        <taxon>Racocetra</taxon>
    </lineage>
</organism>
<accession>A0ACA9RGG9</accession>
<feature type="non-terminal residue" evidence="1">
    <location>
        <position position="55"/>
    </location>
</feature>
<feature type="non-terminal residue" evidence="1">
    <location>
        <position position="1"/>
    </location>
</feature>
<gene>
    <name evidence="1" type="ORF">RPERSI_LOCUS19426</name>
</gene>
<evidence type="ECO:0000313" key="2">
    <source>
        <dbReference type="Proteomes" id="UP000789920"/>
    </source>
</evidence>